<accession>A0ABW2JT46</accession>
<proteinExistence type="inferred from homology"/>
<dbReference type="InterPro" id="IPR040612">
    <property type="entry name" value="ArsA_HSP20-like"/>
</dbReference>
<dbReference type="Gene3D" id="2.60.40.790">
    <property type="match status" value="1"/>
</dbReference>
<dbReference type="InterPro" id="IPR025723">
    <property type="entry name" value="ArsA/GET3_ATPase-like"/>
</dbReference>
<dbReference type="InterPro" id="IPR027417">
    <property type="entry name" value="P-loop_NTPase"/>
</dbReference>
<protein>
    <submittedName>
        <fullName evidence="4">ArsA family ATPase</fullName>
    </submittedName>
</protein>
<dbReference type="RefSeq" id="WP_381837696.1">
    <property type="nucleotide sequence ID" value="NZ_JBHTCF010000019.1"/>
</dbReference>
<evidence type="ECO:0000313" key="4">
    <source>
        <dbReference type="EMBL" id="MFC7309094.1"/>
    </source>
</evidence>
<feature type="domain" description="ArsA/GET3 Anion-transporting ATPase-like" evidence="2">
    <location>
        <begin position="1"/>
        <end position="265"/>
    </location>
</feature>
<evidence type="ECO:0000313" key="5">
    <source>
        <dbReference type="Proteomes" id="UP001596523"/>
    </source>
</evidence>
<dbReference type="Pfam" id="PF17886">
    <property type="entry name" value="ArsA_HSP20"/>
    <property type="match status" value="1"/>
</dbReference>
<name>A0ABW2JT46_9ACTN</name>
<dbReference type="SUPFAM" id="SSF52540">
    <property type="entry name" value="P-loop containing nucleoside triphosphate hydrolases"/>
    <property type="match status" value="1"/>
</dbReference>
<dbReference type="InterPro" id="IPR016300">
    <property type="entry name" value="ATPase_ArsA/GET3"/>
</dbReference>
<evidence type="ECO:0000256" key="1">
    <source>
        <dbReference type="ARBA" id="ARBA00011040"/>
    </source>
</evidence>
<organism evidence="4 5">
    <name type="scientific">Streptomyces monticola</name>
    <dbReference type="NCBI Taxonomy" id="2666263"/>
    <lineage>
        <taxon>Bacteria</taxon>
        <taxon>Bacillati</taxon>
        <taxon>Actinomycetota</taxon>
        <taxon>Actinomycetes</taxon>
        <taxon>Kitasatosporales</taxon>
        <taxon>Streptomycetaceae</taxon>
        <taxon>Streptomyces</taxon>
    </lineage>
</organism>
<dbReference type="EMBL" id="JBHTCF010000019">
    <property type="protein sequence ID" value="MFC7309094.1"/>
    <property type="molecule type" value="Genomic_DNA"/>
</dbReference>
<dbReference type="Gene3D" id="3.40.50.300">
    <property type="entry name" value="P-loop containing nucleotide triphosphate hydrolases"/>
    <property type="match status" value="1"/>
</dbReference>
<evidence type="ECO:0000259" key="2">
    <source>
        <dbReference type="Pfam" id="PF02374"/>
    </source>
</evidence>
<dbReference type="Proteomes" id="UP001596523">
    <property type="component" value="Unassembled WGS sequence"/>
</dbReference>
<sequence>MRTLLVTGPGGCGRTTAAAATALTAARAGQRTLLLSADREDTLSPVLGDTGLPGLTTHRVDGAAHFRHELLALQDRAGAALDLFGAQRLEGEELTALPGADELALLKALRDAAGGAHGAYDLLVVDLPPAPQAIDLLALPAQLRRYVRRLLPPERQAARALRPMLAQLAGVPMPAQWLFETAAHWDEHLAAVQAVIEADTTAVRLVAEPGPAGADALRTATTGLALHGLGVELLVANRVLPQDTADPWAAALVAQQQKTLAEWRDDCVPGVHEAAHLGRDPRGADDLAALALPAPAEEARPVAWPVEDRLADDGFLVWHIPLPGADRDRLGLIRRGDELVVTAGPFRRIVALPSVLRRCTVAGAGLTEGELRIRFAPDPELWPRTR</sequence>
<dbReference type="InterPro" id="IPR008978">
    <property type="entry name" value="HSP20-like_chaperone"/>
</dbReference>
<reference evidence="5" key="1">
    <citation type="journal article" date="2019" name="Int. J. Syst. Evol. Microbiol.">
        <title>The Global Catalogue of Microorganisms (GCM) 10K type strain sequencing project: providing services to taxonomists for standard genome sequencing and annotation.</title>
        <authorList>
            <consortium name="The Broad Institute Genomics Platform"/>
            <consortium name="The Broad Institute Genome Sequencing Center for Infectious Disease"/>
            <person name="Wu L."/>
            <person name="Ma J."/>
        </authorList>
    </citation>
    <scope>NUCLEOTIDE SEQUENCE [LARGE SCALE GENOMIC DNA]</scope>
    <source>
        <strain evidence="5">SYNS20</strain>
    </source>
</reference>
<gene>
    <name evidence="4" type="ORF">ACFQVC_33425</name>
</gene>
<dbReference type="PANTHER" id="PTHR10803:SF3">
    <property type="entry name" value="ATPASE GET3"/>
    <property type="match status" value="1"/>
</dbReference>
<feature type="domain" description="ArsA HSP20-like" evidence="3">
    <location>
        <begin position="316"/>
        <end position="375"/>
    </location>
</feature>
<comment type="caution">
    <text evidence="4">The sequence shown here is derived from an EMBL/GenBank/DDBJ whole genome shotgun (WGS) entry which is preliminary data.</text>
</comment>
<keyword evidence="5" id="KW-1185">Reference proteome</keyword>
<comment type="similarity">
    <text evidence="1">Belongs to the arsA ATPase family.</text>
</comment>
<evidence type="ECO:0000259" key="3">
    <source>
        <dbReference type="Pfam" id="PF17886"/>
    </source>
</evidence>
<dbReference type="Pfam" id="PF02374">
    <property type="entry name" value="ArsA_ATPase"/>
    <property type="match status" value="1"/>
</dbReference>
<dbReference type="PANTHER" id="PTHR10803">
    <property type="entry name" value="ARSENICAL PUMP-DRIVING ATPASE ARSENITE-TRANSLOCATING ATPASE"/>
    <property type="match status" value="1"/>
</dbReference>